<evidence type="ECO:0008006" key="3">
    <source>
        <dbReference type="Google" id="ProtNLM"/>
    </source>
</evidence>
<dbReference type="InterPro" id="IPR058119">
    <property type="entry name" value="SCO0607-like"/>
</dbReference>
<accession>A0A4R6JLX3</accession>
<evidence type="ECO:0000313" key="1">
    <source>
        <dbReference type="EMBL" id="TDO37310.1"/>
    </source>
</evidence>
<evidence type="ECO:0000313" key="2">
    <source>
        <dbReference type="Proteomes" id="UP000294901"/>
    </source>
</evidence>
<sequence>MPAVVAAGVALLLGGCMKDAICGSDDYPVLQIDGSGRQCVPKGQEPPAGFTRFPEGQVPKHVDDEWDVYWRSHTVDKSGKTISA</sequence>
<dbReference type="AlphaFoldDB" id="A0A4R6JLX3"/>
<gene>
    <name evidence="1" type="ORF">C8E87_0924</name>
</gene>
<comment type="caution">
    <text evidence="1">The sequence shown here is derived from an EMBL/GenBank/DDBJ whole genome shotgun (WGS) entry which is preliminary data.</text>
</comment>
<dbReference type="EMBL" id="SNWR01000001">
    <property type="protein sequence ID" value="TDO37310.1"/>
    <property type="molecule type" value="Genomic_DNA"/>
</dbReference>
<proteinExistence type="predicted"/>
<keyword evidence="2" id="KW-1185">Reference proteome</keyword>
<name>A0A4R6JLX3_9ACTN</name>
<dbReference type="NCBIfam" id="NF046120">
    <property type="entry name" value="lipo_SCO0607"/>
    <property type="match status" value="1"/>
</dbReference>
<reference evidence="1 2" key="1">
    <citation type="submission" date="2019-03" db="EMBL/GenBank/DDBJ databases">
        <title>Sequencing the genomes of 1000 actinobacteria strains.</title>
        <authorList>
            <person name="Klenk H.-P."/>
        </authorList>
    </citation>
    <scope>NUCLEOTIDE SEQUENCE [LARGE SCALE GENOMIC DNA]</scope>
    <source>
        <strain evidence="1 2">DSM 43805</strain>
    </source>
</reference>
<protein>
    <recommendedName>
        <fullName evidence="3">Lipoprotein</fullName>
    </recommendedName>
</protein>
<organism evidence="1 2">
    <name type="scientific">Paractinoplanes brasiliensis</name>
    <dbReference type="NCBI Taxonomy" id="52695"/>
    <lineage>
        <taxon>Bacteria</taxon>
        <taxon>Bacillati</taxon>
        <taxon>Actinomycetota</taxon>
        <taxon>Actinomycetes</taxon>
        <taxon>Micromonosporales</taxon>
        <taxon>Micromonosporaceae</taxon>
        <taxon>Paractinoplanes</taxon>
    </lineage>
</organism>
<dbReference type="Proteomes" id="UP000294901">
    <property type="component" value="Unassembled WGS sequence"/>
</dbReference>